<name>A0ABR2XQY4_9PEZI</name>
<dbReference type="PANTHER" id="PTHR43982">
    <property type="entry name" value="UBIQUITIN CARBOXYL-TERMINAL HYDROLASE"/>
    <property type="match status" value="1"/>
</dbReference>
<feature type="domain" description="USP" evidence="8">
    <location>
        <begin position="576"/>
        <end position="1219"/>
    </location>
</feature>
<evidence type="ECO:0000256" key="3">
    <source>
        <dbReference type="ARBA" id="ARBA00022670"/>
    </source>
</evidence>
<reference evidence="9 10" key="1">
    <citation type="submission" date="2024-02" db="EMBL/GenBank/DDBJ databases">
        <title>First draft genome assembly of two strains of Seiridium cardinale.</title>
        <authorList>
            <person name="Emiliani G."/>
            <person name="Scali E."/>
        </authorList>
    </citation>
    <scope>NUCLEOTIDE SEQUENCE [LARGE SCALE GENOMIC DNA]</scope>
    <source>
        <strain evidence="9 10">BM-138-000479</strain>
    </source>
</reference>
<dbReference type="InterPro" id="IPR038765">
    <property type="entry name" value="Papain-like_cys_pep_sf"/>
</dbReference>
<keyword evidence="6" id="KW-0788">Thiol protease</keyword>
<sequence>MASSFPVVGGGGDNAEMTARLLEDFRKPDSVSMKVYTSARLLSDLIAGQLLRPSQERCETHELLLLPKQSGKPTRDSAVEVVSCLCAKCYHHFHIKVTAGSSTSFQKNHTMNMHMFVLSGRDSDKLLKATRVGEDHVLDRVHLVCIVDECHCRIELERLPPRISTREIDALGDKHRLARNLEEARSKEHDRVLSLGNEFNPNVFSLLKRYLSDGLDTDVTATPKRIKTHNKKFMIAFKDDFDDLLRTLGCTLHTLEDGDKAWIFPTLEAPSSPTFFGSRRAKWEDTEAECMLHDEPSGPRRIRPAWEMLQRVIACDNYENLLGSPPQDESDMALLGCLANFKPKLFVEAAKLLSDKCPPRWEEFTTAAARSIGTRDSDAAEALAIYQSMVENSMMESSKASAISPEVIDAYQFFDTSLTERSPDHFISKYWVMLDANESNAFRSHLLAKLEVISGHLGIDLVGPFRTNGSDKLQISTNSKMSKSEAQTVLGADLDYSEEIIQDIVNHKAQDTTVDRAKVADALELFAEHHRSSNPDFAAKLDSWAGIFKSSNPVAQGGTTSESGQQLASVDPNAPPGLRNIGNTCYLNSLLQYLYSVVPLRNLVLQFPENHLDLSPESVQQRVLGYGNGITVNLEEAIIGRQFIEQLQLLFKDLLATTKVASEPSQKLANTALRSASELLDIWAKAAENKPADNTPPPLPARPSPAPPEAKPSEMHNVSVTVEPVNDTMETASAVSSQTLVNEDAAEPTGVSEKPTLSAEGPEGFKASAPETVATSTVEAQTPNALAHDLPLGERVKVISQRLEQSDRQGTDQQDVEEIIGFILEHLMRAISSNGPMPGIPNLQADAITNTFFPVVVNYTIRSNKGPGKPGVELNVDRWINAFPHEREGVSSTIYDALTRSFGLHYVNGNIGRYSALRSLSPVIHIRIQRANTTVNGATKNRNPVILTDELYFDRYMDAPDDSPLSAMRKTDWALQGHQMQLDELNIDRSNNVRNDPAMAAMPKNDLALQGHHIQPGNTNHEASMTSASVENQTFNSEDAMNIDAPNSDIDDKSQQYLQLDSDEEAVEAILNSLPIRSGHVKKKRKLSGPVTNGTELPSIKQRSPSLVATDSYTTQFNKAVGGPSPDGTLKGEQTTIPKEQVERFYDSLTQHKYRLHAVICHSGGTRAGHYWVWIRDFSRNVWIKFNDSTVTVDQREPQAVIEELSKSGDPCYAAYVRDEDKDSIVGLPQRTPIAPQSTGGDVEMQTIEGVAPDDVEMSDLVPASVDMHAVTDQGIVEMDGARPRRNAFEVLMRKGTPPVKDRQIQPTMQNTRSLSQNYPIASADVKPLSGLPPILEDTSDIPMAPAPPSSPSQVNPDDSRMEGLESLTEYVNEDDDAMN</sequence>
<dbReference type="EC" id="3.4.19.12" evidence="2"/>
<proteinExistence type="predicted"/>
<protein>
    <recommendedName>
        <fullName evidence="2">ubiquitinyl hydrolase 1</fullName>
        <ecNumber evidence="2">3.4.19.12</ecNumber>
    </recommendedName>
</protein>
<dbReference type="Proteomes" id="UP001465668">
    <property type="component" value="Unassembled WGS sequence"/>
</dbReference>
<evidence type="ECO:0000259" key="8">
    <source>
        <dbReference type="PROSITE" id="PS50235"/>
    </source>
</evidence>
<dbReference type="InterPro" id="IPR044635">
    <property type="entry name" value="UBP14-like"/>
</dbReference>
<feature type="compositionally biased region" description="Polar residues" evidence="7">
    <location>
        <begin position="1090"/>
        <end position="1105"/>
    </location>
</feature>
<dbReference type="PANTHER" id="PTHR43982:SF6">
    <property type="entry name" value="UBIQUITIN CARBOXYL-TERMINAL HYDROLASE 2-RELATED"/>
    <property type="match status" value="1"/>
</dbReference>
<feature type="region of interest" description="Disordered" evidence="7">
    <location>
        <begin position="1324"/>
        <end position="1380"/>
    </location>
</feature>
<dbReference type="InterPro" id="IPR001394">
    <property type="entry name" value="Peptidase_C19_UCH"/>
</dbReference>
<dbReference type="Pfam" id="PF00443">
    <property type="entry name" value="UCH"/>
    <property type="match status" value="1"/>
</dbReference>
<organism evidence="9 10">
    <name type="scientific">Seiridium cardinale</name>
    <dbReference type="NCBI Taxonomy" id="138064"/>
    <lineage>
        <taxon>Eukaryota</taxon>
        <taxon>Fungi</taxon>
        <taxon>Dikarya</taxon>
        <taxon>Ascomycota</taxon>
        <taxon>Pezizomycotina</taxon>
        <taxon>Sordariomycetes</taxon>
        <taxon>Xylariomycetidae</taxon>
        <taxon>Amphisphaeriales</taxon>
        <taxon>Sporocadaceae</taxon>
        <taxon>Seiridium</taxon>
    </lineage>
</organism>
<evidence type="ECO:0000256" key="5">
    <source>
        <dbReference type="ARBA" id="ARBA00022801"/>
    </source>
</evidence>
<dbReference type="PROSITE" id="PS00972">
    <property type="entry name" value="USP_1"/>
    <property type="match status" value="1"/>
</dbReference>
<keyword evidence="4" id="KW-0833">Ubl conjugation pathway</keyword>
<keyword evidence="5" id="KW-0378">Hydrolase</keyword>
<accession>A0ABR2XQY4</accession>
<evidence type="ECO:0000256" key="6">
    <source>
        <dbReference type="ARBA" id="ARBA00022807"/>
    </source>
</evidence>
<feature type="region of interest" description="Disordered" evidence="7">
    <location>
        <begin position="732"/>
        <end position="766"/>
    </location>
</feature>
<dbReference type="InterPro" id="IPR028889">
    <property type="entry name" value="USP"/>
</dbReference>
<dbReference type="PROSITE" id="PS50235">
    <property type="entry name" value="USP_3"/>
    <property type="match status" value="1"/>
</dbReference>
<feature type="compositionally biased region" description="Pro residues" evidence="7">
    <location>
        <begin position="694"/>
        <end position="710"/>
    </location>
</feature>
<gene>
    <name evidence="9" type="ORF">SCAR479_07297</name>
</gene>
<evidence type="ECO:0000256" key="7">
    <source>
        <dbReference type="SAM" id="MobiDB-lite"/>
    </source>
</evidence>
<keyword evidence="3" id="KW-0645">Protease</keyword>
<comment type="caution">
    <text evidence="9">The sequence shown here is derived from an EMBL/GenBank/DDBJ whole genome shotgun (WGS) entry which is preliminary data.</text>
</comment>
<evidence type="ECO:0000256" key="4">
    <source>
        <dbReference type="ARBA" id="ARBA00022786"/>
    </source>
</evidence>
<evidence type="ECO:0000313" key="10">
    <source>
        <dbReference type="Proteomes" id="UP001465668"/>
    </source>
</evidence>
<feature type="region of interest" description="Disordered" evidence="7">
    <location>
        <begin position="1085"/>
        <end position="1105"/>
    </location>
</feature>
<feature type="region of interest" description="Disordered" evidence="7">
    <location>
        <begin position="689"/>
        <end position="714"/>
    </location>
</feature>
<keyword evidence="10" id="KW-1185">Reference proteome</keyword>
<dbReference type="InterPro" id="IPR018200">
    <property type="entry name" value="USP_CS"/>
</dbReference>
<dbReference type="EMBL" id="JARVKM010000030">
    <property type="protein sequence ID" value="KAK9776077.1"/>
    <property type="molecule type" value="Genomic_DNA"/>
</dbReference>
<comment type="catalytic activity">
    <reaction evidence="1">
        <text>Thiol-dependent hydrolysis of ester, thioester, amide, peptide and isopeptide bonds formed by the C-terminal Gly of ubiquitin (a 76-residue protein attached to proteins as an intracellular targeting signal).</text>
        <dbReference type="EC" id="3.4.19.12"/>
    </reaction>
</comment>
<dbReference type="PROSITE" id="PS00973">
    <property type="entry name" value="USP_2"/>
    <property type="match status" value="1"/>
</dbReference>
<feature type="compositionally biased region" description="Polar residues" evidence="7">
    <location>
        <begin position="732"/>
        <end position="741"/>
    </location>
</feature>
<dbReference type="SUPFAM" id="SSF54001">
    <property type="entry name" value="Cysteine proteinases"/>
    <property type="match status" value="1"/>
</dbReference>
<evidence type="ECO:0000313" key="9">
    <source>
        <dbReference type="EMBL" id="KAK9776077.1"/>
    </source>
</evidence>
<dbReference type="Gene3D" id="3.90.70.10">
    <property type="entry name" value="Cysteine proteinases"/>
    <property type="match status" value="2"/>
</dbReference>
<evidence type="ECO:0000256" key="2">
    <source>
        <dbReference type="ARBA" id="ARBA00012759"/>
    </source>
</evidence>
<evidence type="ECO:0000256" key="1">
    <source>
        <dbReference type="ARBA" id="ARBA00000707"/>
    </source>
</evidence>